<feature type="compositionally biased region" description="Basic and acidic residues" evidence="1">
    <location>
        <begin position="14"/>
        <end position="23"/>
    </location>
</feature>
<proteinExistence type="predicted"/>
<name>A0A3G3BX68_9CAUD</name>
<dbReference type="EMBL" id="MH884513">
    <property type="protein sequence ID" value="AYP68736.1"/>
    <property type="molecule type" value="Genomic_DNA"/>
</dbReference>
<gene>
    <name evidence="2" type="ORF">BpsS36_00030</name>
</gene>
<feature type="region of interest" description="Disordered" evidence="1">
    <location>
        <begin position="230"/>
        <end position="287"/>
    </location>
</feature>
<evidence type="ECO:0000256" key="1">
    <source>
        <dbReference type="SAM" id="MobiDB-lite"/>
    </source>
</evidence>
<keyword evidence="3" id="KW-1185">Reference proteome</keyword>
<feature type="region of interest" description="Disordered" evidence="1">
    <location>
        <begin position="1"/>
        <end position="23"/>
    </location>
</feature>
<evidence type="ECO:0000313" key="3">
    <source>
        <dbReference type="Proteomes" id="UP000275945"/>
    </source>
</evidence>
<dbReference type="Proteomes" id="UP000275945">
    <property type="component" value="Segment"/>
</dbReference>
<protein>
    <submittedName>
        <fullName evidence="2">Uncharacterized protein</fullName>
    </submittedName>
</protein>
<feature type="compositionally biased region" description="Basic and acidic residues" evidence="1">
    <location>
        <begin position="242"/>
        <end position="273"/>
    </location>
</feature>
<sequence>MSNEIVNGWGAIGEEEKGNTGGGNERKIDFLKIPFGDTKVRILDAVPFSYKEWWSPKANEGKGSSIPYKGADDLLEAENRDFMKKIFDEADAKGLKDKARKDFLRDEGYKKAPWGKVKQKHIIHVLDRATGEIKLLDAGNGIFNALKKFALNSDYGDLRFYDVTITKTDTKGKGNFFDIEYSVMPSPNKGSITDAERKLYEEKKEDLVKLKSFEDVTPEQAYAIAKGGSWKDILGNGSDSAEESKEKANTEDLPPQEDKAPSEPVGKDEEVNKGEALSPEELENMEF</sequence>
<reference evidence="2 3" key="1">
    <citation type="submission" date="2018-09" db="EMBL/GenBank/DDBJ databases">
        <title>Comparative Genomic Analysis of Eight Novel Haloalkaliphilic Bacteriophages from Lake Elmenteita, Kenya.</title>
        <authorList>
            <person name="Akhwale J.K."/>
        </authorList>
    </citation>
    <scope>NUCLEOTIDE SEQUENCE [LARGE SCALE GENOMIC DNA]</scope>
</reference>
<organism evidence="2 3">
    <name type="scientific">Bacillus phage vB_BpsS-36</name>
    <dbReference type="NCBI Taxonomy" id="2419622"/>
    <lineage>
        <taxon>Viruses</taxon>
        <taxon>Duplodnaviria</taxon>
        <taxon>Heunggongvirae</taxon>
        <taxon>Uroviricota</taxon>
        <taxon>Caudoviricetes</taxon>
        <taxon>Ehrlichviridae</taxon>
        <taxon>Nairobivirus</taxon>
        <taxon>Nairobivirus nv36</taxon>
    </lineage>
</organism>
<accession>A0A3G3BX68</accession>
<feature type="compositionally biased region" description="Acidic residues" evidence="1">
    <location>
        <begin position="278"/>
        <end position="287"/>
    </location>
</feature>
<evidence type="ECO:0000313" key="2">
    <source>
        <dbReference type="EMBL" id="AYP68736.1"/>
    </source>
</evidence>